<comment type="similarity">
    <text evidence="1">Belongs to the short-chain dehydrogenases/reductases (SDR) family.</text>
</comment>
<dbReference type="Proteomes" id="UP001210925">
    <property type="component" value="Unassembled WGS sequence"/>
</dbReference>
<organism evidence="3 4">
    <name type="scientific">Boothiomyces macroporosus</name>
    <dbReference type="NCBI Taxonomy" id="261099"/>
    <lineage>
        <taxon>Eukaryota</taxon>
        <taxon>Fungi</taxon>
        <taxon>Fungi incertae sedis</taxon>
        <taxon>Chytridiomycota</taxon>
        <taxon>Chytridiomycota incertae sedis</taxon>
        <taxon>Chytridiomycetes</taxon>
        <taxon>Rhizophydiales</taxon>
        <taxon>Terramycetaceae</taxon>
        <taxon>Boothiomyces</taxon>
    </lineage>
</organism>
<dbReference type="PRINTS" id="PR00080">
    <property type="entry name" value="SDRFAMILY"/>
</dbReference>
<proteinExistence type="inferred from homology"/>
<dbReference type="PRINTS" id="PR00081">
    <property type="entry name" value="GDHRDH"/>
</dbReference>
<dbReference type="SUPFAM" id="SSF51735">
    <property type="entry name" value="NAD(P)-binding Rossmann-fold domains"/>
    <property type="match status" value="1"/>
</dbReference>
<name>A0AAD5Y5K6_9FUNG</name>
<keyword evidence="4" id="KW-1185">Reference proteome</keyword>
<dbReference type="AlphaFoldDB" id="A0AAD5Y5K6"/>
<dbReference type="InterPro" id="IPR036291">
    <property type="entry name" value="NAD(P)-bd_dom_sf"/>
</dbReference>
<dbReference type="PANTHER" id="PTHR45458:SF1">
    <property type="entry name" value="SHORT CHAIN DEHYDROGENASE"/>
    <property type="match status" value="1"/>
</dbReference>
<sequence>MSGKTVLITGGNRGIGLEFVKHYVQQQYKVFATSRTPYAQVQELAAIIPISQHLQLDTGDESSIDALPSKLKSLGVESIDLLINNAGMLYSDNLGDNKLREMAIQQFTVNTLGPLLTTRAVLDYLKPGSKVVNITSRMGSIEDNGSGKYYGYRMSKTALNMATKGLAIDLKPKGISVGAIHPGFVQTGMTSGNGDITAHDSVALMVQVVEKLGESNSGKFFGRDGTVIPY</sequence>
<dbReference type="CDD" id="cd05325">
    <property type="entry name" value="carb_red_sniffer_like_SDR_c"/>
    <property type="match status" value="1"/>
</dbReference>
<evidence type="ECO:0000313" key="3">
    <source>
        <dbReference type="EMBL" id="KAJ3260682.1"/>
    </source>
</evidence>
<protein>
    <recommendedName>
        <fullName evidence="5">Short-chain dehydrogenase</fullName>
    </recommendedName>
</protein>
<dbReference type="EMBL" id="JADGKB010000010">
    <property type="protein sequence ID" value="KAJ3260682.1"/>
    <property type="molecule type" value="Genomic_DNA"/>
</dbReference>
<dbReference type="EMBL" id="JADGKB010000010">
    <property type="protein sequence ID" value="KAJ3260660.1"/>
    <property type="molecule type" value="Genomic_DNA"/>
</dbReference>
<dbReference type="Pfam" id="PF00106">
    <property type="entry name" value="adh_short"/>
    <property type="match status" value="1"/>
</dbReference>
<comment type="caution">
    <text evidence="3">The sequence shown here is derived from an EMBL/GenBank/DDBJ whole genome shotgun (WGS) entry which is preliminary data.</text>
</comment>
<evidence type="ECO:0008006" key="5">
    <source>
        <dbReference type="Google" id="ProtNLM"/>
    </source>
</evidence>
<evidence type="ECO:0000256" key="1">
    <source>
        <dbReference type="RuleBase" id="RU000363"/>
    </source>
</evidence>
<dbReference type="Gene3D" id="3.40.50.720">
    <property type="entry name" value="NAD(P)-binding Rossmann-like Domain"/>
    <property type="match status" value="1"/>
</dbReference>
<dbReference type="InterPro" id="IPR052184">
    <property type="entry name" value="SDR_enzymes"/>
</dbReference>
<dbReference type="GO" id="GO:0016616">
    <property type="term" value="F:oxidoreductase activity, acting on the CH-OH group of donors, NAD or NADP as acceptor"/>
    <property type="evidence" value="ECO:0007669"/>
    <property type="project" value="TreeGrafter"/>
</dbReference>
<reference evidence="3" key="1">
    <citation type="submission" date="2020-05" db="EMBL/GenBank/DDBJ databases">
        <title>Phylogenomic resolution of chytrid fungi.</title>
        <authorList>
            <person name="Stajich J.E."/>
            <person name="Amses K."/>
            <person name="Simmons R."/>
            <person name="Seto K."/>
            <person name="Myers J."/>
            <person name="Bonds A."/>
            <person name="Quandt C.A."/>
            <person name="Barry K."/>
            <person name="Liu P."/>
            <person name="Grigoriev I."/>
            <person name="Longcore J.E."/>
            <person name="James T.Y."/>
        </authorList>
    </citation>
    <scope>NUCLEOTIDE SEQUENCE</scope>
    <source>
        <strain evidence="3">PLAUS21</strain>
    </source>
</reference>
<evidence type="ECO:0000313" key="4">
    <source>
        <dbReference type="Proteomes" id="UP001210925"/>
    </source>
</evidence>
<accession>A0AAD5Y5K6</accession>
<dbReference type="PANTHER" id="PTHR45458">
    <property type="entry name" value="SHORT-CHAIN DEHYDROGENASE/REDUCTASE SDR"/>
    <property type="match status" value="1"/>
</dbReference>
<gene>
    <name evidence="2" type="ORF">HK103_000270</name>
    <name evidence="3" type="ORF">HK103_000292</name>
</gene>
<dbReference type="InterPro" id="IPR002347">
    <property type="entry name" value="SDR_fam"/>
</dbReference>
<evidence type="ECO:0000313" key="2">
    <source>
        <dbReference type="EMBL" id="KAJ3260660.1"/>
    </source>
</evidence>